<feature type="compositionally biased region" description="Basic and acidic residues" evidence="2">
    <location>
        <begin position="41"/>
        <end position="88"/>
    </location>
</feature>
<evidence type="ECO:0000256" key="2">
    <source>
        <dbReference type="SAM" id="MobiDB-lite"/>
    </source>
</evidence>
<feature type="compositionally biased region" description="Basic and acidic residues" evidence="2">
    <location>
        <begin position="126"/>
        <end position="154"/>
    </location>
</feature>
<dbReference type="Proteomes" id="UP001497453">
    <property type="component" value="Chromosome 1"/>
</dbReference>
<reference evidence="4" key="1">
    <citation type="submission" date="2024-04" db="EMBL/GenBank/DDBJ databases">
        <authorList>
            <person name="Shaw F."/>
            <person name="Minotto A."/>
        </authorList>
    </citation>
    <scope>NUCLEOTIDE SEQUENCE [LARGE SCALE GENOMIC DNA]</scope>
</reference>
<organism evidence="3 4">
    <name type="scientific">Somion occarium</name>
    <dbReference type="NCBI Taxonomy" id="3059160"/>
    <lineage>
        <taxon>Eukaryota</taxon>
        <taxon>Fungi</taxon>
        <taxon>Dikarya</taxon>
        <taxon>Basidiomycota</taxon>
        <taxon>Agaricomycotina</taxon>
        <taxon>Agaricomycetes</taxon>
        <taxon>Polyporales</taxon>
        <taxon>Cerrenaceae</taxon>
        <taxon>Somion</taxon>
    </lineage>
</organism>
<gene>
    <name evidence="3" type="ORF">GFSPODELE1_LOCUS175</name>
</gene>
<name>A0ABP1CHQ4_9APHY</name>
<feature type="coiled-coil region" evidence="1">
    <location>
        <begin position="452"/>
        <end position="479"/>
    </location>
</feature>
<evidence type="ECO:0000256" key="1">
    <source>
        <dbReference type="SAM" id="Coils"/>
    </source>
</evidence>
<evidence type="ECO:0000313" key="3">
    <source>
        <dbReference type="EMBL" id="CAL1694134.1"/>
    </source>
</evidence>
<protein>
    <submittedName>
        <fullName evidence="3">Uncharacterized protein</fullName>
    </submittedName>
</protein>
<feature type="compositionally biased region" description="Polar residues" evidence="2">
    <location>
        <begin position="1"/>
        <end position="10"/>
    </location>
</feature>
<keyword evidence="4" id="KW-1185">Reference proteome</keyword>
<feature type="compositionally biased region" description="Basic residues" evidence="2">
    <location>
        <begin position="26"/>
        <end position="40"/>
    </location>
</feature>
<proteinExistence type="predicted"/>
<dbReference type="EMBL" id="OZ037944">
    <property type="protein sequence ID" value="CAL1694134.1"/>
    <property type="molecule type" value="Genomic_DNA"/>
</dbReference>
<dbReference type="PANTHER" id="PTHR34776:SF1">
    <property type="entry name" value="F17F16.3 PROTEIN"/>
    <property type="match status" value="1"/>
</dbReference>
<dbReference type="PANTHER" id="PTHR34776">
    <property type="entry name" value="F17F16.3 PROTEIN"/>
    <property type="match status" value="1"/>
</dbReference>
<sequence>MVTTRGQTAASEGKPASTTKQAKPASSKKKASPTRKRRTKKAVEQAKEEEKPELGSKRDVEEVEKEPEVAGGEKEVEEPPTKKAKAEVEPQEAAETGKETAAGEAAAKEEAAATRETVTEEEEAAKEEATAKEVAAKEEEVPKEEVAAKEEDHPAKHAFQEGVIERGHIYFFYRPKVELEEAHSIDDVQRFNILLVPRPPEFAIEPVTTETTNVEEEEGPMKILQPGADVVPAAQPTDVKKKPFRLITVGKKSLPDPEIGGGKGGGRKQVFWATITTVGDDLEELEEGLGEREYETKTRGQRYQGPARLAGRGAYAIVNTQARTQSTRETHLGYHLSHPDPEHFGEVQRVLGIHEASSFVVQVKNPLAPTIGAIRAGLPSYRKVEFPDNIMKEVFGYNKEAEHTRGREDYGLRFTSVERREMLDYEGVELLFIAAREGEEGLESSLGEGRGEALTETELKEAQEDVETVLKELAIDAEKIPAEPLKGEWI</sequence>
<feature type="region of interest" description="Disordered" evidence="2">
    <location>
        <begin position="1"/>
        <end position="154"/>
    </location>
</feature>
<feature type="compositionally biased region" description="Low complexity" evidence="2">
    <location>
        <begin position="16"/>
        <end position="25"/>
    </location>
</feature>
<keyword evidence="1" id="KW-0175">Coiled coil</keyword>
<accession>A0ABP1CHQ4</accession>
<evidence type="ECO:0000313" key="4">
    <source>
        <dbReference type="Proteomes" id="UP001497453"/>
    </source>
</evidence>